<evidence type="ECO:0000256" key="1">
    <source>
        <dbReference type="SAM" id="MobiDB-lite"/>
    </source>
</evidence>
<dbReference type="EMBL" id="VSRR010074137">
    <property type="protein sequence ID" value="MPC87323.1"/>
    <property type="molecule type" value="Genomic_DNA"/>
</dbReference>
<name>A0A5B7IYI5_PORTR</name>
<accession>A0A5B7IYI5</accession>
<gene>
    <name evidence="2" type="ORF">E2C01_082182</name>
</gene>
<organism evidence="2 3">
    <name type="scientific">Portunus trituberculatus</name>
    <name type="common">Swimming crab</name>
    <name type="synonym">Neptunus trituberculatus</name>
    <dbReference type="NCBI Taxonomy" id="210409"/>
    <lineage>
        <taxon>Eukaryota</taxon>
        <taxon>Metazoa</taxon>
        <taxon>Ecdysozoa</taxon>
        <taxon>Arthropoda</taxon>
        <taxon>Crustacea</taxon>
        <taxon>Multicrustacea</taxon>
        <taxon>Malacostraca</taxon>
        <taxon>Eumalacostraca</taxon>
        <taxon>Eucarida</taxon>
        <taxon>Decapoda</taxon>
        <taxon>Pleocyemata</taxon>
        <taxon>Brachyura</taxon>
        <taxon>Eubrachyura</taxon>
        <taxon>Portunoidea</taxon>
        <taxon>Portunidae</taxon>
        <taxon>Portuninae</taxon>
        <taxon>Portunus</taxon>
    </lineage>
</organism>
<dbReference type="AlphaFoldDB" id="A0A5B7IYI5"/>
<proteinExistence type="predicted"/>
<comment type="caution">
    <text evidence="2">The sequence shown here is derived from an EMBL/GenBank/DDBJ whole genome shotgun (WGS) entry which is preliminary data.</text>
</comment>
<reference evidence="2 3" key="1">
    <citation type="submission" date="2019-05" db="EMBL/GenBank/DDBJ databases">
        <title>Another draft genome of Portunus trituberculatus and its Hox gene families provides insights of decapod evolution.</title>
        <authorList>
            <person name="Jeong J.-H."/>
            <person name="Song I."/>
            <person name="Kim S."/>
            <person name="Choi T."/>
            <person name="Kim D."/>
            <person name="Ryu S."/>
            <person name="Kim W."/>
        </authorList>
    </citation>
    <scope>NUCLEOTIDE SEQUENCE [LARGE SCALE GENOMIC DNA]</scope>
    <source>
        <tissue evidence="2">Muscle</tissue>
    </source>
</reference>
<dbReference type="Proteomes" id="UP000324222">
    <property type="component" value="Unassembled WGS sequence"/>
</dbReference>
<protein>
    <submittedName>
        <fullName evidence="2">Uncharacterized protein</fullName>
    </submittedName>
</protein>
<sequence length="93" mass="10254">MMDLWLTSSSHFLSLSFDRALPPSSALAYINPHYRTLHTHSSAPSPPPKELHEAIHPRLPPKSGVSISEGADSQLITTQALFRSPEVFVCAFQ</sequence>
<evidence type="ECO:0000313" key="2">
    <source>
        <dbReference type="EMBL" id="MPC87323.1"/>
    </source>
</evidence>
<evidence type="ECO:0000313" key="3">
    <source>
        <dbReference type="Proteomes" id="UP000324222"/>
    </source>
</evidence>
<keyword evidence="3" id="KW-1185">Reference proteome</keyword>
<feature type="region of interest" description="Disordered" evidence="1">
    <location>
        <begin position="38"/>
        <end position="67"/>
    </location>
</feature>